<keyword evidence="4 8" id="KW-0547">Nucleotide-binding</keyword>
<proteinExistence type="inferred from homology"/>
<keyword evidence="1 8" id="KW-0639">Primosome</keyword>
<feature type="binding site" evidence="8">
    <location>
        <position position="420"/>
    </location>
    <ligand>
        <name>Zn(2+)</name>
        <dbReference type="ChEBI" id="CHEBI:29105"/>
        <label>2</label>
    </ligand>
</feature>
<dbReference type="EMBL" id="CP043661">
    <property type="protein sequence ID" value="QNE16697.1"/>
    <property type="molecule type" value="Genomic_DNA"/>
</dbReference>
<organism evidence="10 11">
    <name type="scientific">Kribbella qitaiheensis</name>
    <dbReference type="NCBI Taxonomy" id="1544730"/>
    <lineage>
        <taxon>Bacteria</taxon>
        <taxon>Bacillati</taxon>
        <taxon>Actinomycetota</taxon>
        <taxon>Actinomycetes</taxon>
        <taxon>Propionibacteriales</taxon>
        <taxon>Kribbellaceae</taxon>
        <taxon>Kribbella</taxon>
    </lineage>
</organism>
<keyword evidence="6 8" id="KW-0067">ATP-binding</keyword>
<reference evidence="11" key="1">
    <citation type="submission" date="2019-09" db="EMBL/GenBank/DDBJ databases">
        <title>Antimicrobial potential of Antarctic Bacteria.</title>
        <authorList>
            <person name="Benaud N."/>
            <person name="Edwards R.J."/>
            <person name="Ferrari B.C."/>
        </authorList>
    </citation>
    <scope>NUCLEOTIDE SEQUENCE [LARGE SCALE GENOMIC DNA]</scope>
    <source>
        <strain evidence="11">SPB151</strain>
    </source>
</reference>
<evidence type="ECO:0000256" key="3">
    <source>
        <dbReference type="ARBA" id="ARBA00022723"/>
    </source>
</evidence>
<dbReference type="PANTHER" id="PTHR30580">
    <property type="entry name" value="PRIMOSOMAL PROTEIN N"/>
    <property type="match status" value="1"/>
</dbReference>
<evidence type="ECO:0000256" key="1">
    <source>
        <dbReference type="ARBA" id="ARBA00022515"/>
    </source>
</evidence>
<dbReference type="InterPro" id="IPR042115">
    <property type="entry name" value="PriA_3primeBD_sf"/>
</dbReference>
<dbReference type="PANTHER" id="PTHR30580:SF0">
    <property type="entry name" value="PRIMOSOMAL PROTEIN N"/>
    <property type="match status" value="1"/>
</dbReference>
<keyword evidence="5 8" id="KW-0862">Zinc</keyword>
<dbReference type="GO" id="GO:0003677">
    <property type="term" value="F:DNA binding"/>
    <property type="evidence" value="ECO:0007669"/>
    <property type="project" value="UniProtKB-UniRule"/>
</dbReference>
<dbReference type="GO" id="GO:0006270">
    <property type="term" value="P:DNA replication initiation"/>
    <property type="evidence" value="ECO:0007669"/>
    <property type="project" value="TreeGrafter"/>
</dbReference>
<keyword evidence="2 8" id="KW-0235">DNA replication</keyword>
<evidence type="ECO:0000256" key="4">
    <source>
        <dbReference type="ARBA" id="ARBA00022741"/>
    </source>
</evidence>
<evidence type="ECO:0000256" key="5">
    <source>
        <dbReference type="ARBA" id="ARBA00022833"/>
    </source>
</evidence>
<sequence>MAQNGDSPEQLTLLRETVRRSRTKAPAGITAALPVARIAVDVSLPHLDHPFDYLVPDDLAEAAQPGARVKVRFAGKDLDGFVLERLESSDHDGKLARIRKVVSPERVLTPEVADLCRAVADRYAGVLADVTRLAVPPRHAKVEAESLRCPLPVKPVVSSSVSEWSPYPSAPGFLDALRRSEAPRAIWTAVPGADWATAFAQAAAVCASAGRGALLLAPDARDLERLAAACAEVLGPDGYVTLSADLGPTARYRAFLAALRGCTRVVIGTRAAAFAPVTDLGLVALWDDGDDSYAEPRAPYPHAREVLLLRAYRQKCAVMLGGFARSAETAALLESQWANELIADRAVIRAAAPSVHIAGESDRDLARDPGARAARLPHRAFEIAREGLRSGPVLVQVPRAGYLPSLVCQTCRAPSRCSTCGGTLRRTGGSGPASCSVCGRPAADHRCTECGDTRMRAAVVGARRTAEELGRAFPGVLVRTSGGDNMLDTVSDEPALIVTTPGAEPVAAGGYSAALLLDTWLLLARQDLRAPEEAVRRWFNAAALVRPARDGGTVIMVGEPSATPLQAVVRWSPEGFATRELSERRTARLAPAAKLAELTGPNEAVADLLARLRQLMDPQAGLEILGPVALDDETSRAVVRTPRASGSALARTLKEAQAARTTKKNPGSVRIQVDPVHFG</sequence>
<comment type="subunit">
    <text evidence="8">Component of the replication restart primosome.</text>
</comment>
<dbReference type="HAMAP" id="MF_00983">
    <property type="entry name" value="PriA"/>
    <property type="match status" value="1"/>
</dbReference>
<dbReference type="InterPro" id="IPR005259">
    <property type="entry name" value="PriA"/>
</dbReference>
<dbReference type="GO" id="GO:0006302">
    <property type="term" value="P:double-strand break repair"/>
    <property type="evidence" value="ECO:0007669"/>
    <property type="project" value="InterPro"/>
</dbReference>
<evidence type="ECO:0000259" key="9">
    <source>
        <dbReference type="Pfam" id="PF17764"/>
    </source>
</evidence>
<feature type="binding site" evidence="8">
    <location>
        <position position="408"/>
    </location>
    <ligand>
        <name>Zn(2+)</name>
        <dbReference type="ChEBI" id="CHEBI:29105"/>
        <label>1</label>
    </ligand>
</feature>
<evidence type="ECO:0000313" key="11">
    <source>
        <dbReference type="Proteomes" id="UP000515563"/>
    </source>
</evidence>
<keyword evidence="3 8" id="KW-0479">Metal-binding</keyword>
<evidence type="ECO:0000313" key="10">
    <source>
        <dbReference type="EMBL" id="QNE16697.1"/>
    </source>
</evidence>
<evidence type="ECO:0000256" key="2">
    <source>
        <dbReference type="ARBA" id="ARBA00022705"/>
    </source>
</evidence>
<feature type="binding site" evidence="8">
    <location>
        <position position="417"/>
    </location>
    <ligand>
        <name>Zn(2+)</name>
        <dbReference type="ChEBI" id="CHEBI:29105"/>
        <label>2</label>
    </ligand>
</feature>
<comment type="cofactor">
    <cofactor evidence="8">
        <name>Zn(2+)</name>
        <dbReference type="ChEBI" id="CHEBI:29105"/>
    </cofactor>
    <text evidence="8">Binds 2 zinc ions per subunit.</text>
</comment>
<feature type="binding site" evidence="8">
    <location>
        <position position="447"/>
    </location>
    <ligand>
        <name>Zn(2+)</name>
        <dbReference type="ChEBI" id="CHEBI:29105"/>
        <label>1</label>
    </ligand>
</feature>
<dbReference type="Pfam" id="PF17764">
    <property type="entry name" value="PriA_3primeBD"/>
    <property type="match status" value="1"/>
</dbReference>
<accession>A0A7G6WRT2</accession>
<dbReference type="Proteomes" id="UP000515563">
    <property type="component" value="Chromosome"/>
</dbReference>
<name>A0A7G6WRT2_9ACTN</name>
<dbReference type="InterPro" id="IPR041222">
    <property type="entry name" value="PriA_3primeBD"/>
</dbReference>
<comment type="function">
    <text evidence="8">Initiates the restart of stalled replication forks, which reloads the replicative helicase on sites other than the origin of replication. Recognizes and binds to abandoned replication forks and remodels them to uncover a helicase loading site. Promotes assembly of the primosome at these replication forks.</text>
</comment>
<gene>
    <name evidence="8" type="primary">priA</name>
    <name evidence="10" type="ORF">F1D05_00775</name>
</gene>
<dbReference type="AlphaFoldDB" id="A0A7G6WRT2"/>
<evidence type="ECO:0000256" key="7">
    <source>
        <dbReference type="ARBA" id="ARBA00023125"/>
    </source>
</evidence>
<dbReference type="GO" id="GO:0008270">
    <property type="term" value="F:zinc ion binding"/>
    <property type="evidence" value="ECO:0007669"/>
    <property type="project" value="UniProtKB-UniRule"/>
</dbReference>
<reference evidence="10 11" key="2">
    <citation type="journal article" date="2020" name="Microbiol. Resour. Announc.">
        <title>Antarctic desert soil bacteria exhibit high novel natural product potential, evaluated through long-read genome sequencing and comparative genomics.</title>
        <authorList>
            <person name="Benaud N."/>
            <person name="Edwards R.J."/>
            <person name="Amos T.G."/>
            <person name="D'Agostino P.M."/>
            <person name="Gutierrez-Chavez C."/>
            <person name="Montgomery K."/>
            <person name="Nicetic I."/>
            <person name="Ferrari B.C."/>
        </authorList>
    </citation>
    <scope>NUCLEOTIDE SEQUENCE [LARGE SCALE GENOMIC DNA]</scope>
    <source>
        <strain evidence="10 11">SPB151</strain>
    </source>
</reference>
<keyword evidence="7 8" id="KW-0238">DNA-binding</keyword>
<comment type="caution">
    <text evidence="8">As this protein does not have any detectable helicase domains, it probably does not have helicase activity.</text>
</comment>
<dbReference type="RefSeq" id="WP_185445308.1">
    <property type="nucleotide sequence ID" value="NZ_CP043661.1"/>
</dbReference>
<protein>
    <recommendedName>
        <fullName evidence="8">Probable replication restart protein PriA</fullName>
    </recommendedName>
    <alternativeName>
        <fullName evidence="8">Putative ATP-dependent DNA helicase PriA</fullName>
    </alternativeName>
</protein>
<dbReference type="GO" id="GO:0006310">
    <property type="term" value="P:DNA recombination"/>
    <property type="evidence" value="ECO:0007669"/>
    <property type="project" value="InterPro"/>
</dbReference>
<dbReference type="GO" id="GO:0006269">
    <property type="term" value="P:DNA replication, synthesis of primer"/>
    <property type="evidence" value="ECO:0007669"/>
    <property type="project" value="UniProtKB-KW"/>
</dbReference>
<feature type="domain" description="Primosomal protein N' 3' DNA-binding" evidence="9">
    <location>
        <begin position="38"/>
        <end position="136"/>
    </location>
</feature>
<dbReference type="GO" id="GO:1990077">
    <property type="term" value="C:primosome complex"/>
    <property type="evidence" value="ECO:0007669"/>
    <property type="project" value="UniProtKB-UniRule"/>
</dbReference>
<dbReference type="InterPro" id="IPR027417">
    <property type="entry name" value="P-loop_NTPase"/>
</dbReference>
<evidence type="ECO:0000256" key="6">
    <source>
        <dbReference type="ARBA" id="ARBA00022840"/>
    </source>
</evidence>
<evidence type="ECO:0000256" key="8">
    <source>
        <dbReference type="HAMAP-Rule" id="MF_00983"/>
    </source>
</evidence>
<dbReference type="GO" id="GO:0043138">
    <property type="term" value="F:3'-5' DNA helicase activity"/>
    <property type="evidence" value="ECO:0007669"/>
    <property type="project" value="TreeGrafter"/>
</dbReference>
<dbReference type="Gene3D" id="3.40.1440.60">
    <property type="entry name" value="PriA, 3(prime) DNA-binding domain"/>
    <property type="match status" value="1"/>
</dbReference>
<feature type="binding site" evidence="8">
    <location>
        <position position="450"/>
    </location>
    <ligand>
        <name>Zn(2+)</name>
        <dbReference type="ChEBI" id="CHEBI:29105"/>
        <label>1</label>
    </ligand>
</feature>
<dbReference type="KEGG" id="kqi:F1D05_00775"/>
<dbReference type="Gene3D" id="3.40.50.300">
    <property type="entry name" value="P-loop containing nucleotide triphosphate hydrolases"/>
    <property type="match status" value="1"/>
</dbReference>
<keyword evidence="11" id="KW-1185">Reference proteome</keyword>
<feature type="binding site" evidence="8">
    <location>
        <position position="435"/>
    </location>
    <ligand>
        <name>Zn(2+)</name>
        <dbReference type="ChEBI" id="CHEBI:29105"/>
        <label>2</label>
    </ligand>
</feature>
<comment type="similarity">
    <text evidence="8">Belongs to the helicase family. PriA subfamily.</text>
</comment>
<feature type="binding site" evidence="8">
    <location>
        <position position="438"/>
    </location>
    <ligand>
        <name>Zn(2+)</name>
        <dbReference type="ChEBI" id="CHEBI:29105"/>
        <label>2</label>
    </ligand>
</feature>
<feature type="binding site" evidence="8">
    <location>
        <position position="411"/>
    </location>
    <ligand>
        <name>Zn(2+)</name>
        <dbReference type="ChEBI" id="CHEBI:29105"/>
        <label>1</label>
    </ligand>
</feature>
<dbReference type="GO" id="GO:0005524">
    <property type="term" value="F:ATP binding"/>
    <property type="evidence" value="ECO:0007669"/>
    <property type="project" value="UniProtKB-UniRule"/>
</dbReference>